<evidence type="ECO:0000313" key="2">
    <source>
        <dbReference type="EMBL" id="KAF1842123.1"/>
    </source>
</evidence>
<dbReference type="AlphaFoldDB" id="A0A9P4L5L9"/>
<protein>
    <submittedName>
        <fullName evidence="2">Uncharacterized protein</fullName>
    </submittedName>
</protein>
<proteinExistence type="predicted"/>
<comment type="caution">
    <text evidence="2">The sequence shown here is derived from an EMBL/GenBank/DDBJ whole genome shotgun (WGS) entry which is preliminary data.</text>
</comment>
<feature type="compositionally biased region" description="Low complexity" evidence="1">
    <location>
        <begin position="190"/>
        <end position="200"/>
    </location>
</feature>
<dbReference type="Proteomes" id="UP000800039">
    <property type="component" value="Unassembled WGS sequence"/>
</dbReference>
<dbReference type="EMBL" id="ML976618">
    <property type="protein sequence ID" value="KAF1842123.1"/>
    <property type="molecule type" value="Genomic_DNA"/>
</dbReference>
<sequence length="517" mass="58266">MKNRSKVRMHELIERLGLRAKWSSNKRGKTNFESALVRELVADMGDVVAMLPKEPEELMKFLSEERSLKHEVDGLIQKHGAKIWGRMGDREHLITANEPGVEEGVYPRDLNFDNEEDRALIHTLLHWWIGLKACNVILARERLDRERRKKAETRHLHARADVDYPGHEGGPPALFVALAPNSVLYEIDTGSRGSPRSSTTMLTPPESGESPVVGHRDGAGFIPVNGSATGFTAAPSTHQVQHEQKPQGTVEGVWNRRASEGNGPREHSAPRVPPQPAESKAAVQQQIVNANQAAVDRQISVDLARLVANFRSDNASSEQIPHPNNSVSYGGLDYESLRALRSYIYGEEGGMKFDEETLLNCLEKAWREGMRADYDKMVENIQVFIARERAFLTWIELKRHLAALERADNRWRTEGHSTAEIERRIQQHRTLMGATQTLMAAFEDIGQGFGLGPNIVIDRDELLRQAIVVLAGEKYAVEMQWQTVEFTGLVRWLGEHLEMFRKEEEEDGRGVSWFVGG</sequence>
<dbReference type="RefSeq" id="XP_040784686.1">
    <property type="nucleotide sequence ID" value="XM_040929345.1"/>
</dbReference>
<gene>
    <name evidence="2" type="ORF">K460DRAFT_292314</name>
</gene>
<evidence type="ECO:0000313" key="3">
    <source>
        <dbReference type="Proteomes" id="UP000800039"/>
    </source>
</evidence>
<accession>A0A9P4L5L9</accession>
<evidence type="ECO:0000256" key="1">
    <source>
        <dbReference type="SAM" id="MobiDB-lite"/>
    </source>
</evidence>
<feature type="region of interest" description="Disordered" evidence="1">
    <location>
        <begin position="188"/>
        <end position="212"/>
    </location>
</feature>
<dbReference type="OrthoDB" id="3781356at2759"/>
<reference evidence="2" key="1">
    <citation type="submission" date="2020-01" db="EMBL/GenBank/DDBJ databases">
        <authorList>
            <consortium name="DOE Joint Genome Institute"/>
            <person name="Haridas S."/>
            <person name="Albert R."/>
            <person name="Binder M."/>
            <person name="Bloem J."/>
            <person name="Labutti K."/>
            <person name="Salamov A."/>
            <person name="Andreopoulos B."/>
            <person name="Baker S.E."/>
            <person name="Barry K."/>
            <person name="Bills G."/>
            <person name="Bluhm B.H."/>
            <person name="Cannon C."/>
            <person name="Castanera R."/>
            <person name="Culley D.E."/>
            <person name="Daum C."/>
            <person name="Ezra D."/>
            <person name="Gonzalez J.B."/>
            <person name="Henrissat B."/>
            <person name="Kuo A."/>
            <person name="Liang C."/>
            <person name="Lipzen A."/>
            <person name="Lutzoni F."/>
            <person name="Magnuson J."/>
            <person name="Mondo S."/>
            <person name="Nolan M."/>
            <person name="Ohm R."/>
            <person name="Pangilinan J."/>
            <person name="Park H.-J."/>
            <person name="Ramirez L."/>
            <person name="Alfaro M."/>
            <person name="Sun H."/>
            <person name="Tritt A."/>
            <person name="Yoshinaga Y."/>
            <person name="Zwiers L.-H."/>
            <person name="Turgeon B.G."/>
            <person name="Goodwin S.B."/>
            <person name="Spatafora J.W."/>
            <person name="Crous P.W."/>
            <person name="Grigoriev I.V."/>
        </authorList>
    </citation>
    <scope>NUCLEOTIDE SEQUENCE</scope>
    <source>
        <strain evidence="2">CBS 394.84</strain>
    </source>
</reference>
<name>A0A9P4L5L9_9PLEO</name>
<dbReference type="GeneID" id="63846597"/>
<feature type="region of interest" description="Disordered" evidence="1">
    <location>
        <begin position="228"/>
        <end position="280"/>
    </location>
</feature>
<feature type="compositionally biased region" description="Polar residues" evidence="1">
    <location>
        <begin position="228"/>
        <end position="239"/>
    </location>
</feature>
<organism evidence="2 3">
    <name type="scientific">Cucurbitaria berberidis CBS 394.84</name>
    <dbReference type="NCBI Taxonomy" id="1168544"/>
    <lineage>
        <taxon>Eukaryota</taxon>
        <taxon>Fungi</taxon>
        <taxon>Dikarya</taxon>
        <taxon>Ascomycota</taxon>
        <taxon>Pezizomycotina</taxon>
        <taxon>Dothideomycetes</taxon>
        <taxon>Pleosporomycetidae</taxon>
        <taxon>Pleosporales</taxon>
        <taxon>Pleosporineae</taxon>
        <taxon>Cucurbitariaceae</taxon>
        <taxon>Cucurbitaria</taxon>
    </lineage>
</organism>
<feature type="compositionally biased region" description="Basic and acidic residues" evidence="1">
    <location>
        <begin position="257"/>
        <end position="269"/>
    </location>
</feature>
<keyword evidence="3" id="KW-1185">Reference proteome</keyword>